<evidence type="ECO:0000313" key="2">
    <source>
        <dbReference type="Proteomes" id="UP000005268"/>
    </source>
</evidence>
<sequence length="94" mass="10170">MLCQFGNTAKRLTSTARNGQRVNGLIPYRQYSERMAAAYNSTQHFQSGQATTPMQAFAATLDLAVEQKVDLLVLGGGISSVIPLKQPLNGCKPK</sequence>
<evidence type="ECO:0000313" key="1">
    <source>
        <dbReference type="EMBL" id="AFK67960.1"/>
    </source>
</evidence>
<dbReference type="KEGG" id="ppi:YSA_02205"/>
<proteinExistence type="predicted"/>
<dbReference type="AlphaFoldDB" id="I3UR39"/>
<protein>
    <submittedName>
        <fullName evidence="1">Metallophosphoesterase</fullName>
    </submittedName>
</protein>
<organism evidence="1 2">
    <name type="scientific">Pseudomonas putida ND6</name>
    <dbReference type="NCBI Taxonomy" id="231023"/>
    <lineage>
        <taxon>Bacteria</taxon>
        <taxon>Pseudomonadati</taxon>
        <taxon>Pseudomonadota</taxon>
        <taxon>Gammaproteobacteria</taxon>
        <taxon>Pseudomonadales</taxon>
        <taxon>Pseudomonadaceae</taxon>
        <taxon>Pseudomonas</taxon>
    </lineage>
</organism>
<dbReference type="EMBL" id="CP003588">
    <property type="protein sequence ID" value="AFK67960.1"/>
    <property type="molecule type" value="Genomic_DNA"/>
</dbReference>
<name>I3UR39_PSEPU</name>
<dbReference type="PATRIC" id="fig|231023.4.peg.1054"/>
<accession>I3UR39</accession>
<dbReference type="Proteomes" id="UP000005268">
    <property type="component" value="Chromosome"/>
</dbReference>
<dbReference type="HOGENOM" id="CLU_2383915_0_0_6"/>
<reference evidence="1 2" key="1">
    <citation type="journal article" date="2012" name="J. Bacteriol.">
        <title>Complete Genome Sequence of the Naphthalene-Degrading Pseudomonas putida Strain ND6.</title>
        <authorList>
            <person name="Li S."/>
            <person name="Zhao H."/>
            <person name="Li Y."/>
            <person name="Niu S."/>
            <person name="Cai B."/>
        </authorList>
    </citation>
    <scope>NUCLEOTIDE SEQUENCE [LARGE SCALE GENOMIC DNA]</scope>
    <source>
        <strain evidence="1 2">ND6</strain>
    </source>
</reference>
<gene>
    <name evidence="1" type="ORF">YSA_02205</name>
</gene>